<evidence type="ECO:0000313" key="1">
    <source>
        <dbReference type="EMBL" id="KAG0437268.1"/>
    </source>
</evidence>
<keyword evidence="2" id="KW-1185">Reference proteome</keyword>
<dbReference type="Proteomes" id="UP000805193">
    <property type="component" value="Unassembled WGS sequence"/>
</dbReference>
<name>A0AC60QRR6_IXOPE</name>
<proteinExistence type="predicted"/>
<protein>
    <submittedName>
        <fullName evidence="1">Uncharacterized protein</fullName>
    </submittedName>
</protein>
<organism evidence="1 2">
    <name type="scientific">Ixodes persulcatus</name>
    <name type="common">Taiga tick</name>
    <dbReference type="NCBI Taxonomy" id="34615"/>
    <lineage>
        <taxon>Eukaryota</taxon>
        <taxon>Metazoa</taxon>
        <taxon>Ecdysozoa</taxon>
        <taxon>Arthropoda</taxon>
        <taxon>Chelicerata</taxon>
        <taxon>Arachnida</taxon>
        <taxon>Acari</taxon>
        <taxon>Parasitiformes</taxon>
        <taxon>Ixodida</taxon>
        <taxon>Ixodoidea</taxon>
        <taxon>Ixodidae</taxon>
        <taxon>Ixodinae</taxon>
        <taxon>Ixodes</taxon>
    </lineage>
</organism>
<gene>
    <name evidence="1" type="ORF">HPB47_017521</name>
</gene>
<sequence>MAAPMQGCCEASLSFVLSDATVTSLGGRDKATNTRDRKKDVIRHGRTDSYSISLVVVADATTAKTGNNPLYTMGKASKNDNSSHSVEATVIEDHHNDFSDAMESTDETDELTVVTHRRNRTTGIPVLLLPGTEGFKLQNVNPLHLSIHKEGLLVDIAEESAVKWLLKVTELCGVAIKAPLPRAYTQNKGLIKGIPRWYTVERLAEYLQPQGVAAVRRLYQRNGITTETTQTDRVVLSFRPNSERPSETSDVRFVGEYRLTKGVTRWLCDQLRRKLQRRREGPRVLTVEQQVLAGLRYYAAGGFQGTVVSDENIGVHQCSVSRVLVDVTNAIIDCLGSKWLCFEQFSGAPYGSQSCAFDSTCRVPPSPLFAEIRSREEPYQVSCSKVDVARAPAYDPRLLSAALLFAEFSHVRS</sequence>
<accession>A0AC60QRR6</accession>
<comment type="caution">
    <text evidence="1">The sequence shown here is derived from an EMBL/GenBank/DDBJ whole genome shotgun (WGS) entry which is preliminary data.</text>
</comment>
<evidence type="ECO:0000313" key="2">
    <source>
        <dbReference type="Proteomes" id="UP000805193"/>
    </source>
</evidence>
<dbReference type="EMBL" id="JABSTQ010006463">
    <property type="protein sequence ID" value="KAG0437268.1"/>
    <property type="molecule type" value="Genomic_DNA"/>
</dbReference>
<reference evidence="1 2" key="1">
    <citation type="journal article" date="2020" name="Cell">
        <title>Large-Scale Comparative Analyses of Tick Genomes Elucidate Their Genetic Diversity and Vector Capacities.</title>
        <authorList>
            <consortium name="Tick Genome and Microbiome Consortium (TIGMIC)"/>
            <person name="Jia N."/>
            <person name="Wang J."/>
            <person name="Shi W."/>
            <person name="Du L."/>
            <person name="Sun Y."/>
            <person name="Zhan W."/>
            <person name="Jiang J.F."/>
            <person name="Wang Q."/>
            <person name="Zhang B."/>
            <person name="Ji P."/>
            <person name="Bell-Sakyi L."/>
            <person name="Cui X.M."/>
            <person name="Yuan T.T."/>
            <person name="Jiang B.G."/>
            <person name="Yang W.F."/>
            <person name="Lam T.T."/>
            <person name="Chang Q.C."/>
            <person name="Ding S.J."/>
            <person name="Wang X.J."/>
            <person name="Zhu J.G."/>
            <person name="Ruan X.D."/>
            <person name="Zhao L."/>
            <person name="Wei J.T."/>
            <person name="Ye R.Z."/>
            <person name="Que T.C."/>
            <person name="Du C.H."/>
            <person name="Zhou Y.H."/>
            <person name="Cheng J.X."/>
            <person name="Dai P.F."/>
            <person name="Guo W.B."/>
            <person name="Han X.H."/>
            <person name="Huang E.J."/>
            <person name="Li L.F."/>
            <person name="Wei W."/>
            <person name="Gao Y.C."/>
            <person name="Liu J.Z."/>
            <person name="Shao H.Z."/>
            <person name="Wang X."/>
            <person name="Wang C.C."/>
            <person name="Yang T.C."/>
            <person name="Huo Q.B."/>
            <person name="Li W."/>
            <person name="Chen H.Y."/>
            <person name="Chen S.E."/>
            <person name="Zhou L.G."/>
            <person name="Ni X.B."/>
            <person name="Tian J.H."/>
            <person name="Sheng Y."/>
            <person name="Liu T."/>
            <person name="Pan Y.S."/>
            <person name="Xia L.Y."/>
            <person name="Li J."/>
            <person name="Zhao F."/>
            <person name="Cao W.C."/>
        </authorList>
    </citation>
    <scope>NUCLEOTIDE SEQUENCE [LARGE SCALE GENOMIC DNA]</scope>
    <source>
        <strain evidence="1">Iper-2018</strain>
    </source>
</reference>